<dbReference type="Proteomes" id="UP000318590">
    <property type="component" value="Unassembled WGS sequence"/>
</dbReference>
<dbReference type="PANTHER" id="PTHR45953">
    <property type="entry name" value="IDURONATE 2-SULFATASE"/>
    <property type="match status" value="1"/>
</dbReference>
<dbReference type="Gene3D" id="3.40.720.10">
    <property type="entry name" value="Alkaline Phosphatase, subunit A"/>
    <property type="match status" value="1"/>
</dbReference>
<dbReference type="InterPro" id="IPR000917">
    <property type="entry name" value="Sulfatase_N"/>
</dbReference>
<organism evidence="4 5">
    <name type="scientific">Palleronia caenipelagi</name>
    <dbReference type="NCBI Taxonomy" id="2489174"/>
    <lineage>
        <taxon>Bacteria</taxon>
        <taxon>Pseudomonadati</taxon>
        <taxon>Pseudomonadota</taxon>
        <taxon>Alphaproteobacteria</taxon>
        <taxon>Rhodobacterales</taxon>
        <taxon>Roseobacteraceae</taxon>
        <taxon>Palleronia</taxon>
    </lineage>
</organism>
<comment type="caution">
    <text evidence="4">The sequence shown here is derived from an EMBL/GenBank/DDBJ whole genome shotgun (WGS) entry which is preliminary data.</text>
</comment>
<reference evidence="4 5" key="1">
    <citation type="submission" date="2019-06" db="EMBL/GenBank/DDBJ databases">
        <title>Paenimaribius caenipelagi gen. nov., sp. nov., isolated from a tidal flat.</title>
        <authorList>
            <person name="Yoon J.-H."/>
        </authorList>
    </citation>
    <scope>NUCLEOTIDE SEQUENCE [LARGE SCALE GENOMIC DNA]</scope>
    <source>
        <strain evidence="4 5">JBTF-M29</strain>
    </source>
</reference>
<evidence type="ECO:0000256" key="1">
    <source>
        <dbReference type="ARBA" id="ARBA00022723"/>
    </source>
</evidence>
<name>A0A547Q7T9_9RHOB</name>
<evidence type="ECO:0000313" key="4">
    <source>
        <dbReference type="EMBL" id="TRD22429.1"/>
    </source>
</evidence>
<evidence type="ECO:0000259" key="3">
    <source>
        <dbReference type="Pfam" id="PF00884"/>
    </source>
</evidence>
<evidence type="ECO:0000313" key="5">
    <source>
        <dbReference type="Proteomes" id="UP000318590"/>
    </source>
</evidence>
<dbReference type="GO" id="GO:0008484">
    <property type="term" value="F:sulfuric ester hydrolase activity"/>
    <property type="evidence" value="ECO:0007669"/>
    <property type="project" value="TreeGrafter"/>
</dbReference>
<gene>
    <name evidence="4" type="ORF">FEV53_05055</name>
</gene>
<proteinExistence type="predicted"/>
<dbReference type="Gene3D" id="2.150.10.10">
    <property type="entry name" value="Serralysin-like metalloprotease, C-terminal"/>
    <property type="match status" value="1"/>
</dbReference>
<dbReference type="GO" id="GO:0005737">
    <property type="term" value="C:cytoplasm"/>
    <property type="evidence" value="ECO:0007669"/>
    <property type="project" value="TreeGrafter"/>
</dbReference>
<keyword evidence="1" id="KW-0479">Metal-binding</keyword>
<dbReference type="SUPFAM" id="SSF51120">
    <property type="entry name" value="beta-Roll"/>
    <property type="match status" value="1"/>
</dbReference>
<protein>
    <recommendedName>
        <fullName evidence="3">Sulfatase N-terminal domain-containing protein</fullName>
    </recommendedName>
</protein>
<dbReference type="AlphaFoldDB" id="A0A547Q7T9"/>
<accession>A0A547Q7T9</accession>
<evidence type="ECO:0000256" key="2">
    <source>
        <dbReference type="ARBA" id="ARBA00022801"/>
    </source>
</evidence>
<keyword evidence="2" id="KW-0378">Hydrolase</keyword>
<keyword evidence="5" id="KW-1185">Reference proteome</keyword>
<dbReference type="PANTHER" id="PTHR45953:SF1">
    <property type="entry name" value="IDURONATE 2-SULFATASE"/>
    <property type="match status" value="1"/>
</dbReference>
<dbReference type="Pfam" id="PF00884">
    <property type="entry name" value="Sulfatase"/>
    <property type="match status" value="1"/>
</dbReference>
<dbReference type="OrthoDB" id="9795675at2"/>
<feature type="domain" description="Sulfatase N-terminal" evidence="3">
    <location>
        <begin position="10"/>
        <end position="344"/>
    </location>
</feature>
<dbReference type="GO" id="GO:0046872">
    <property type="term" value="F:metal ion binding"/>
    <property type="evidence" value="ECO:0007669"/>
    <property type="project" value="UniProtKB-KW"/>
</dbReference>
<dbReference type="InterPro" id="IPR011049">
    <property type="entry name" value="Serralysin-like_metalloprot_C"/>
</dbReference>
<dbReference type="InterPro" id="IPR017850">
    <property type="entry name" value="Alkaline_phosphatase_core_sf"/>
</dbReference>
<dbReference type="SUPFAM" id="SSF53649">
    <property type="entry name" value="Alkaline phosphatase-like"/>
    <property type="match status" value="1"/>
</dbReference>
<sequence length="717" mass="79242">MRGLDVTQAKNILLISLDDAFAYWKYRSAFGQELKTPNLDRICAESTAFHSAYCQVPVCGPSRSSFMSGLSPHQLGIFDNYTSVFDVVRPEQMWPYRLKQQGYYCVAGGKVHHGYRPLPRHYHDVLYSRPPETFNIGPGRNAEFKKFGGLMRGEGTIDEKYDDRYYDAQSSRSAARFLESYDRPEPFYREVGFYHPHSPYRTPVRFKEMYDPEAFRQPEDWAGGYDHNAFADGFMRENLDNSSVALWQKSVRNYFSAFSHVDEHLGRVWDALKASRHADNTIVILLADHGYHPGDKNRFRKYTLWEEAAGVPVIVHDPSQTGGRVVEDPVALLDIGPTVLDYAGCPSLDHTAGRSIRPLVEGDRDTDRAVPTFFYGSAGIRWGKYRYIRYQDGSCQLYDLETDLWQLRDLSADTELRQKCHAKLIETCREYGMEICEEGTGPTGPNAFISGATGADVGHRSGDMGAISDGALPDTPPTPRFRRHFATQSNDGFMPLPESMRGVQLAADFKLPVERFSIAGNDRGNLFDFVGGHDRFLLDIDCGTGNDTIHGHLDRLHTRLHDGDNTVITGHTGAEIHGGAGRDHITTADGDNTIHGGAGDMVVQTGAGTDIVTAAAGKTHIHCGTGNTTVILSRGQSHVDITGGKVALTLRRTGLPQTITGYRSGTLDVSDLAVGGDLRLDRQADDTVVLTTATECITFVRSDADAIERAVSGNLAA</sequence>
<dbReference type="EMBL" id="VFSV01000006">
    <property type="protein sequence ID" value="TRD22429.1"/>
    <property type="molecule type" value="Genomic_DNA"/>
</dbReference>